<evidence type="ECO:0000313" key="4">
    <source>
        <dbReference type="EMBL" id="CAF4219822.1"/>
    </source>
</evidence>
<dbReference type="EMBL" id="CAJNOQ010014877">
    <property type="protein sequence ID" value="CAF1350292.1"/>
    <property type="molecule type" value="Genomic_DNA"/>
</dbReference>
<sequence>RLTQAFERNHELFYNNISNQQIPVILYVGHCEVDDPLDTWIKEQVNADSLKLYNFCQIICGTAKQGGSANREAILKRRMS</sequence>
<dbReference type="EMBL" id="CAJOBA010037427">
    <property type="protein sequence ID" value="CAF4042028.1"/>
    <property type="molecule type" value="Genomic_DNA"/>
</dbReference>
<comment type="caution">
    <text evidence="2">The sequence shown here is derived from an EMBL/GenBank/DDBJ whole genome shotgun (WGS) entry which is preliminary data.</text>
</comment>
<gene>
    <name evidence="2" type="ORF">GPM918_LOCUS30874</name>
    <name evidence="1" type="ORF">OVA965_LOCUS25512</name>
    <name evidence="4" type="ORF">SRO942_LOCUS31503</name>
    <name evidence="3" type="ORF">TMI583_LOCUS26244</name>
</gene>
<keyword evidence="5" id="KW-1185">Reference proteome</keyword>
<protein>
    <submittedName>
        <fullName evidence="2">Uncharacterized protein</fullName>
    </submittedName>
</protein>
<dbReference type="AlphaFoldDB" id="A0A815HE41"/>
<dbReference type="EMBL" id="CAJOBC010064054">
    <property type="protein sequence ID" value="CAF4219822.1"/>
    <property type="molecule type" value="Genomic_DNA"/>
</dbReference>
<evidence type="ECO:0000313" key="2">
    <source>
        <dbReference type="EMBL" id="CAF1350292.1"/>
    </source>
</evidence>
<proteinExistence type="predicted"/>
<dbReference type="Proteomes" id="UP000682733">
    <property type="component" value="Unassembled WGS sequence"/>
</dbReference>
<dbReference type="EMBL" id="CAJNOK010015879">
    <property type="protein sequence ID" value="CAF1233868.1"/>
    <property type="molecule type" value="Genomic_DNA"/>
</dbReference>
<organism evidence="2 5">
    <name type="scientific">Didymodactylos carnosus</name>
    <dbReference type="NCBI Taxonomy" id="1234261"/>
    <lineage>
        <taxon>Eukaryota</taxon>
        <taxon>Metazoa</taxon>
        <taxon>Spiralia</taxon>
        <taxon>Gnathifera</taxon>
        <taxon>Rotifera</taxon>
        <taxon>Eurotatoria</taxon>
        <taxon>Bdelloidea</taxon>
        <taxon>Philodinida</taxon>
        <taxon>Philodinidae</taxon>
        <taxon>Didymodactylos</taxon>
    </lineage>
</organism>
<name>A0A815HE41_9BILA</name>
<evidence type="ECO:0000313" key="5">
    <source>
        <dbReference type="Proteomes" id="UP000663829"/>
    </source>
</evidence>
<evidence type="ECO:0000313" key="3">
    <source>
        <dbReference type="EMBL" id="CAF4042028.1"/>
    </source>
</evidence>
<evidence type="ECO:0000313" key="1">
    <source>
        <dbReference type="EMBL" id="CAF1233868.1"/>
    </source>
</evidence>
<dbReference type="Proteomes" id="UP000681722">
    <property type="component" value="Unassembled WGS sequence"/>
</dbReference>
<reference evidence="2" key="1">
    <citation type="submission" date="2021-02" db="EMBL/GenBank/DDBJ databases">
        <authorList>
            <person name="Nowell W R."/>
        </authorList>
    </citation>
    <scope>NUCLEOTIDE SEQUENCE</scope>
</reference>
<dbReference type="Proteomes" id="UP000663829">
    <property type="component" value="Unassembled WGS sequence"/>
</dbReference>
<feature type="non-terminal residue" evidence="2">
    <location>
        <position position="1"/>
    </location>
</feature>
<dbReference type="Proteomes" id="UP000677228">
    <property type="component" value="Unassembled WGS sequence"/>
</dbReference>
<accession>A0A815HE41</accession>